<feature type="non-terminal residue" evidence="2">
    <location>
        <position position="275"/>
    </location>
</feature>
<dbReference type="SUPFAM" id="SSF55781">
    <property type="entry name" value="GAF domain-like"/>
    <property type="match status" value="1"/>
</dbReference>
<dbReference type="InterPro" id="IPR003018">
    <property type="entry name" value="GAF"/>
</dbReference>
<dbReference type="Gene3D" id="3.30.450.40">
    <property type="match status" value="1"/>
</dbReference>
<evidence type="ECO:0000259" key="1">
    <source>
        <dbReference type="SMART" id="SM00065"/>
    </source>
</evidence>
<proteinExistence type="predicted"/>
<organism evidence="2">
    <name type="scientific">marine sediment metagenome</name>
    <dbReference type="NCBI Taxonomy" id="412755"/>
    <lineage>
        <taxon>unclassified sequences</taxon>
        <taxon>metagenomes</taxon>
        <taxon>ecological metagenomes</taxon>
    </lineage>
</organism>
<accession>X1D3H5</accession>
<dbReference type="Pfam" id="PF13185">
    <property type="entry name" value="GAF_2"/>
    <property type="match status" value="1"/>
</dbReference>
<evidence type="ECO:0000313" key="2">
    <source>
        <dbReference type="EMBL" id="GAG99667.1"/>
    </source>
</evidence>
<reference evidence="2" key="1">
    <citation type="journal article" date="2014" name="Front. Microbiol.">
        <title>High frequency of phylogenetically diverse reductive dehalogenase-homologous genes in deep subseafloor sedimentary metagenomes.</title>
        <authorList>
            <person name="Kawai M."/>
            <person name="Futagami T."/>
            <person name="Toyoda A."/>
            <person name="Takaki Y."/>
            <person name="Nishi S."/>
            <person name="Hori S."/>
            <person name="Arai W."/>
            <person name="Tsubouchi T."/>
            <person name="Morono Y."/>
            <person name="Uchiyama I."/>
            <person name="Ito T."/>
            <person name="Fujiyama A."/>
            <person name="Inagaki F."/>
            <person name="Takami H."/>
        </authorList>
    </citation>
    <scope>NUCLEOTIDE SEQUENCE</scope>
    <source>
        <strain evidence="2">Expedition CK06-06</strain>
    </source>
</reference>
<name>X1D3H5_9ZZZZ</name>
<dbReference type="InterPro" id="IPR029016">
    <property type="entry name" value="GAF-like_dom_sf"/>
</dbReference>
<feature type="domain" description="GAF" evidence="1">
    <location>
        <begin position="43"/>
        <end position="190"/>
    </location>
</feature>
<dbReference type="AlphaFoldDB" id="X1D3H5"/>
<gene>
    <name evidence="2" type="ORF">S01H4_43530</name>
</gene>
<sequence>MQTFADQAGVAIENARMFGEIHEHARQTVLLNKITQTTIVAPDLEEMIQVLADHIGELIPADGAYITLWDEEMRTVIPGAAYGPLRDSFSQYEVEPNKESMTSLVLAEGKPVVLRDIDKSSIQINRSFENCPAKSILGLPLIADGKKLGAVLISFDKPHNFSEGEISLNEQAARIIALAIYKARLFESEKERTEELARANTIITALGNVATKVEAAKNLDRMVEVLGEELDDLSLHSMVLLQSSDGQSLLIHHLSESRDLIYTLDDIPDHLIEDF</sequence>
<dbReference type="EMBL" id="BART01024026">
    <property type="protein sequence ID" value="GAG99667.1"/>
    <property type="molecule type" value="Genomic_DNA"/>
</dbReference>
<dbReference type="SMART" id="SM00065">
    <property type="entry name" value="GAF"/>
    <property type="match status" value="1"/>
</dbReference>
<comment type="caution">
    <text evidence="2">The sequence shown here is derived from an EMBL/GenBank/DDBJ whole genome shotgun (WGS) entry which is preliminary data.</text>
</comment>
<protein>
    <recommendedName>
        <fullName evidence="1">GAF domain-containing protein</fullName>
    </recommendedName>
</protein>